<proteinExistence type="predicted"/>
<accession>A0ABU5XX92</accession>
<evidence type="ECO:0000256" key="1">
    <source>
        <dbReference type="SAM" id="SignalP"/>
    </source>
</evidence>
<gene>
    <name evidence="2" type="ORF">KV113_07030</name>
</gene>
<name>A0ABU5XX92_9MYCO</name>
<dbReference type="Proteomes" id="UP001298593">
    <property type="component" value="Unassembled WGS sequence"/>
</dbReference>
<keyword evidence="1" id="KW-0732">Signal</keyword>
<sequence length="318" mass="32497">MKRIAWGIVVGGAAAAAFTGSGVAGATGATWTPSYDVNDAQLFAGLPTLGQEAWSPAWELPASFTSATGTVLTGTDYLTPTIGGLNNELVTTDGTVFDQNQLFPGFTNLYYDPAGGGTAVDAMKTPFGSFDLASAPSWAVPDFPTATAETVGQNIVVTDVAFGRIGQAIGLADRNGYAAGGGVTDHATITTLQTPDSSLVWAAPAAYAVGTGADATTLTGTLYVTSPTDVEFVDKAGDVFDQHALVFGLFPVENLYYAPVNGPAVDEVSTIFGNIDLSPFASWFAPTDVADLVTPSPLTDLADAGLYSALDLASGLTP</sequence>
<feature type="signal peptide" evidence="1">
    <location>
        <begin position="1"/>
        <end position="26"/>
    </location>
</feature>
<comment type="caution">
    <text evidence="2">The sequence shown here is derived from an EMBL/GenBank/DDBJ whole genome shotgun (WGS) entry which is preliminary data.</text>
</comment>
<dbReference type="EMBL" id="JAYJJU010000004">
    <property type="protein sequence ID" value="MEB3031310.1"/>
    <property type="molecule type" value="Genomic_DNA"/>
</dbReference>
<reference evidence="2 3" key="1">
    <citation type="submission" date="2023-12" db="EMBL/GenBank/DDBJ databases">
        <title>Description of new species of Mycobacterium terrae complex isolated from sewage at the Sao Paulo Zoological Park Foundation in Brazil.</title>
        <authorList>
            <person name="Romagnoli C.L."/>
            <person name="Conceicao E.C."/>
            <person name="Machado E."/>
            <person name="Barreto L.B.P.F."/>
            <person name="Sharma A."/>
            <person name="Silva N.M."/>
            <person name="Marques L.E."/>
            <person name="Juliana M.A."/>
            <person name="Lourenco M.C.S."/>
            <person name="Digiampietri L.A."/>
            <person name="Suffys P.N."/>
            <person name="Viana-Niero C."/>
        </authorList>
    </citation>
    <scope>NUCLEOTIDE SEQUENCE [LARGE SCALE GENOMIC DNA]</scope>
    <source>
        <strain evidence="2 3">MYC340</strain>
    </source>
</reference>
<evidence type="ECO:0000313" key="2">
    <source>
        <dbReference type="EMBL" id="MEB3031310.1"/>
    </source>
</evidence>
<organism evidence="2 3">
    <name type="scientific">[Mycobacterium] nativiensis</name>
    <dbReference type="NCBI Taxonomy" id="2855503"/>
    <lineage>
        <taxon>Bacteria</taxon>
        <taxon>Bacillati</taxon>
        <taxon>Actinomycetota</taxon>
        <taxon>Actinomycetes</taxon>
        <taxon>Mycobacteriales</taxon>
        <taxon>Mycobacteriaceae</taxon>
        <taxon>Mycolicibacter</taxon>
    </lineage>
</organism>
<evidence type="ECO:0000313" key="3">
    <source>
        <dbReference type="Proteomes" id="UP001298593"/>
    </source>
</evidence>
<evidence type="ECO:0008006" key="4">
    <source>
        <dbReference type="Google" id="ProtNLM"/>
    </source>
</evidence>
<dbReference type="RefSeq" id="WP_224975056.1">
    <property type="nucleotide sequence ID" value="NZ_JAYJJU010000004.1"/>
</dbReference>
<keyword evidence="3" id="KW-1185">Reference proteome</keyword>
<feature type="chain" id="PRO_5046197403" description="PE-PGRS family protein" evidence="1">
    <location>
        <begin position="27"/>
        <end position="318"/>
    </location>
</feature>
<protein>
    <recommendedName>
        <fullName evidence="4">PE-PGRS family protein</fullName>
    </recommendedName>
</protein>